<dbReference type="Proteomes" id="UP000551327">
    <property type="component" value="Unassembled WGS sequence"/>
</dbReference>
<evidence type="ECO:0000256" key="1">
    <source>
        <dbReference type="SAM" id="SignalP"/>
    </source>
</evidence>
<dbReference type="PANTHER" id="PTHR10900:SF77">
    <property type="entry name" value="FI19380P1"/>
    <property type="match status" value="1"/>
</dbReference>
<sequence>MTTRFPRAAALLLATLALPLATPALADHHQGTTIVQAAVASPDHTTLVAAVKAAGLVDALSGTGPFTVFAPTNGAFAKLPAGTVDTLLKPENKALLTKILTYHVVAGKITAANAVAAIQAGGGKAALTTLAGGKLVATLENGKVVLTDEKGGKATVVAADVAGSNGVIHVTDTVSLPG</sequence>
<dbReference type="SUPFAM" id="SSF82153">
    <property type="entry name" value="FAS1 domain"/>
    <property type="match status" value="1"/>
</dbReference>
<dbReference type="PANTHER" id="PTHR10900">
    <property type="entry name" value="PERIOSTIN-RELATED"/>
    <property type="match status" value="1"/>
</dbReference>
<organism evidence="3 4">
    <name type="scientific">Novosphingobium piscinae</name>
    <dbReference type="NCBI Taxonomy" id="1507448"/>
    <lineage>
        <taxon>Bacteria</taxon>
        <taxon>Pseudomonadati</taxon>
        <taxon>Pseudomonadota</taxon>
        <taxon>Alphaproteobacteria</taxon>
        <taxon>Sphingomonadales</taxon>
        <taxon>Sphingomonadaceae</taxon>
        <taxon>Novosphingobium</taxon>
    </lineage>
</organism>
<protein>
    <submittedName>
        <fullName evidence="3">Fasciclin domain-containing protein</fullName>
    </submittedName>
</protein>
<comment type="caution">
    <text evidence="3">The sequence shown here is derived from an EMBL/GenBank/DDBJ whole genome shotgun (WGS) entry which is preliminary data.</text>
</comment>
<dbReference type="InterPro" id="IPR000782">
    <property type="entry name" value="FAS1_domain"/>
</dbReference>
<feature type="signal peptide" evidence="1">
    <location>
        <begin position="1"/>
        <end position="26"/>
    </location>
</feature>
<dbReference type="Gene3D" id="2.30.180.10">
    <property type="entry name" value="FAS1 domain"/>
    <property type="match status" value="1"/>
</dbReference>
<dbReference type="FunFam" id="2.30.180.10:FF:000032">
    <property type="entry name" value="Fasciclin domain-containing protein, putative"/>
    <property type="match status" value="1"/>
</dbReference>
<dbReference type="PROSITE" id="PS50213">
    <property type="entry name" value="FAS1"/>
    <property type="match status" value="1"/>
</dbReference>
<evidence type="ECO:0000259" key="2">
    <source>
        <dbReference type="PROSITE" id="PS50213"/>
    </source>
</evidence>
<dbReference type="SMART" id="SM00554">
    <property type="entry name" value="FAS1"/>
    <property type="match status" value="1"/>
</dbReference>
<feature type="chain" id="PRO_5030535384" evidence="1">
    <location>
        <begin position="27"/>
        <end position="178"/>
    </location>
</feature>
<keyword evidence="1" id="KW-0732">Signal</keyword>
<dbReference type="EMBL" id="JACLAX010000018">
    <property type="protein sequence ID" value="MBC2670387.1"/>
    <property type="molecule type" value="Genomic_DNA"/>
</dbReference>
<dbReference type="InterPro" id="IPR050904">
    <property type="entry name" value="Adhesion/Biosynth-related"/>
</dbReference>
<dbReference type="AlphaFoldDB" id="A0A7X1G1T1"/>
<reference evidence="3 4" key="1">
    <citation type="submission" date="2020-08" db="EMBL/GenBank/DDBJ databases">
        <title>The genome sequence of type strain Novosphingobium piscinae KCTC 42194.</title>
        <authorList>
            <person name="Liu Y."/>
        </authorList>
    </citation>
    <scope>NUCLEOTIDE SEQUENCE [LARGE SCALE GENOMIC DNA]</scope>
    <source>
        <strain evidence="3 4">KCTC 42194</strain>
    </source>
</reference>
<dbReference type="GO" id="GO:0005615">
    <property type="term" value="C:extracellular space"/>
    <property type="evidence" value="ECO:0007669"/>
    <property type="project" value="TreeGrafter"/>
</dbReference>
<feature type="domain" description="FAS1" evidence="2">
    <location>
        <begin position="31"/>
        <end position="175"/>
    </location>
</feature>
<evidence type="ECO:0000313" key="4">
    <source>
        <dbReference type="Proteomes" id="UP000551327"/>
    </source>
</evidence>
<dbReference type="InterPro" id="IPR036378">
    <property type="entry name" value="FAS1_dom_sf"/>
</dbReference>
<name>A0A7X1G1T1_9SPHN</name>
<dbReference type="Pfam" id="PF02469">
    <property type="entry name" value="Fasciclin"/>
    <property type="match status" value="1"/>
</dbReference>
<dbReference type="RefSeq" id="WP_185680246.1">
    <property type="nucleotide sequence ID" value="NZ_JACLAX010000018.1"/>
</dbReference>
<gene>
    <name evidence="3" type="ORF">H7F53_14635</name>
</gene>
<evidence type="ECO:0000313" key="3">
    <source>
        <dbReference type="EMBL" id="MBC2670387.1"/>
    </source>
</evidence>
<proteinExistence type="predicted"/>
<accession>A0A7X1G1T1</accession>
<keyword evidence="4" id="KW-1185">Reference proteome</keyword>